<sequence>MNRRLRGPFPKERDLHHLPSAWVALMHAGV</sequence>
<protein>
    <submittedName>
        <fullName evidence="1">Uncharacterized protein</fullName>
    </submittedName>
</protein>
<dbReference type="Proteomes" id="UP000579647">
    <property type="component" value="Unassembled WGS sequence"/>
</dbReference>
<gene>
    <name evidence="1" type="ORF">HNR07_001671</name>
</gene>
<evidence type="ECO:0000313" key="1">
    <source>
        <dbReference type="EMBL" id="MBB5490534.1"/>
    </source>
</evidence>
<keyword evidence="2" id="KW-1185">Reference proteome</keyword>
<evidence type="ECO:0000313" key="2">
    <source>
        <dbReference type="Proteomes" id="UP000579647"/>
    </source>
</evidence>
<reference evidence="1 2" key="1">
    <citation type="submission" date="2020-08" db="EMBL/GenBank/DDBJ databases">
        <title>Sequencing the genomes of 1000 actinobacteria strains.</title>
        <authorList>
            <person name="Klenk H.-P."/>
        </authorList>
    </citation>
    <scope>NUCLEOTIDE SEQUENCE [LARGE SCALE GENOMIC DNA]</scope>
    <source>
        <strain evidence="1 2">DSM 44598</strain>
    </source>
</reference>
<accession>A0A840W3I1</accession>
<organism evidence="1 2">
    <name type="scientific">Nocardiopsis metallicus</name>
    <dbReference type="NCBI Taxonomy" id="179819"/>
    <lineage>
        <taxon>Bacteria</taxon>
        <taxon>Bacillati</taxon>
        <taxon>Actinomycetota</taxon>
        <taxon>Actinomycetes</taxon>
        <taxon>Streptosporangiales</taxon>
        <taxon>Nocardiopsidaceae</taxon>
        <taxon>Nocardiopsis</taxon>
    </lineage>
</organism>
<dbReference type="AlphaFoldDB" id="A0A840W3I1"/>
<comment type="caution">
    <text evidence="1">The sequence shown here is derived from an EMBL/GenBank/DDBJ whole genome shotgun (WGS) entry which is preliminary data.</text>
</comment>
<dbReference type="EMBL" id="JACHDO010000001">
    <property type="protein sequence ID" value="MBB5490534.1"/>
    <property type="molecule type" value="Genomic_DNA"/>
</dbReference>
<name>A0A840W3I1_9ACTN</name>
<proteinExistence type="predicted"/>